<name>A0A4S8KD54_MUSBA</name>
<evidence type="ECO:0000313" key="3">
    <source>
        <dbReference type="EMBL" id="THU73048.1"/>
    </source>
</evidence>
<feature type="signal peptide" evidence="2">
    <location>
        <begin position="1"/>
        <end position="26"/>
    </location>
</feature>
<comment type="caution">
    <text evidence="3">The sequence shown here is derived from an EMBL/GenBank/DDBJ whole genome shotgun (WGS) entry which is preliminary data.</text>
</comment>
<keyword evidence="4" id="KW-1185">Reference proteome</keyword>
<keyword evidence="2" id="KW-0732">Signal</keyword>
<evidence type="ECO:0000313" key="4">
    <source>
        <dbReference type="Proteomes" id="UP000317650"/>
    </source>
</evidence>
<evidence type="ECO:0000256" key="2">
    <source>
        <dbReference type="SAM" id="SignalP"/>
    </source>
</evidence>
<dbReference type="EMBL" id="PYDT01000001">
    <property type="protein sequence ID" value="THU73048.1"/>
    <property type="molecule type" value="Genomic_DNA"/>
</dbReference>
<proteinExistence type="predicted"/>
<feature type="region of interest" description="Disordered" evidence="1">
    <location>
        <begin position="58"/>
        <end position="81"/>
    </location>
</feature>
<reference evidence="3 4" key="1">
    <citation type="journal article" date="2019" name="Nat. Plants">
        <title>Genome sequencing of Musa balbisiana reveals subgenome evolution and function divergence in polyploid bananas.</title>
        <authorList>
            <person name="Yao X."/>
        </authorList>
    </citation>
    <scope>NUCLEOTIDE SEQUENCE [LARGE SCALE GENOMIC DNA]</scope>
    <source>
        <strain evidence="4">cv. DH-PKW</strain>
        <tissue evidence="3">Leaves</tissue>
    </source>
</reference>
<accession>A0A4S8KD54</accession>
<gene>
    <name evidence="3" type="ORF">C4D60_Mb04t18670</name>
</gene>
<sequence>MCRCCRFIACLFCIGFLVSLARYGGGTRVTPPMAAPTVHSSTAHMSWNPFCNSKRSVPHGPDPIHNRYLRAGKSGRPQGRA</sequence>
<dbReference type="AlphaFoldDB" id="A0A4S8KD54"/>
<evidence type="ECO:0000256" key="1">
    <source>
        <dbReference type="SAM" id="MobiDB-lite"/>
    </source>
</evidence>
<feature type="chain" id="PRO_5020676544" evidence="2">
    <location>
        <begin position="27"/>
        <end position="81"/>
    </location>
</feature>
<organism evidence="3 4">
    <name type="scientific">Musa balbisiana</name>
    <name type="common">Banana</name>
    <dbReference type="NCBI Taxonomy" id="52838"/>
    <lineage>
        <taxon>Eukaryota</taxon>
        <taxon>Viridiplantae</taxon>
        <taxon>Streptophyta</taxon>
        <taxon>Embryophyta</taxon>
        <taxon>Tracheophyta</taxon>
        <taxon>Spermatophyta</taxon>
        <taxon>Magnoliopsida</taxon>
        <taxon>Liliopsida</taxon>
        <taxon>Zingiberales</taxon>
        <taxon>Musaceae</taxon>
        <taxon>Musa</taxon>
    </lineage>
</organism>
<protein>
    <submittedName>
        <fullName evidence="3">Uncharacterized protein</fullName>
    </submittedName>
</protein>
<dbReference type="Proteomes" id="UP000317650">
    <property type="component" value="Chromosome 4"/>
</dbReference>